<proteinExistence type="predicted"/>
<dbReference type="KEGG" id="mabb:MASS_0745"/>
<dbReference type="Proteomes" id="UP000013961">
    <property type="component" value="Chromosome"/>
</dbReference>
<reference evidence="1 2" key="1">
    <citation type="journal article" date="2013" name="Genome Announc.">
        <title>Complete Genome Sequence of Mycobacterium massiliense Clinical Strain Asan 50594, Belonging to the Type II Genotype.</title>
        <authorList>
            <person name="Kim B.J."/>
            <person name="Kim B.R."/>
            <person name="Hong S.H."/>
            <person name="Seok S.H."/>
            <person name="Kook Y.H."/>
            <person name="Kim B.J."/>
        </authorList>
    </citation>
    <scope>NUCLEOTIDE SEQUENCE [LARGE SCALE GENOMIC DNA]</scope>
    <source>
        <strain evidence="1 2">50594</strain>
    </source>
</reference>
<gene>
    <name evidence="1" type="ORF">MASS_0745</name>
</gene>
<dbReference type="EMBL" id="CP004374">
    <property type="protein sequence ID" value="AGM27347.1"/>
    <property type="molecule type" value="Genomic_DNA"/>
</dbReference>
<organism evidence="1 2">
    <name type="scientific">Mycobacteroides abscessus subsp. bolletii 50594</name>
    <dbReference type="NCBI Taxonomy" id="1303024"/>
    <lineage>
        <taxon>Bacteria</taxon>
        <taxon>Bacillati</taxon>
        <taxon>Actinomycetota</taxon>
        <taxon>Actinomycetes</taxon>
        <taxon>Mycobacteriales</taxon>
        <taxon>Mycobacteriaceae</taxon>
        <taxon>Mycobacteroides</taxon>
        <taxon>Mycobacteroides abscessus</taxon>
    </lineage>
</organism>
<sequence>MAVSPENVRAGANKIADAKTVVAGISAPDASAAMAGLSGLATATALAGVQQAVTDSLHVIGGRYEKMAELIRGAVTAFVFVSATLDPPTRAAVLSGVVNKSLMSMGDLNSATPA</sequence>
<name>A0AB33A6E7_9MYCO</name>
<protein>
    <submittedName>
        <fullName evidence="1">Uncharacterized protein</fullName>
    </submittedName>
</protein>
<accession>A0AB33A6E7</accession>
<evidence type="ECO:0000313" key="1">
    <source>
        <dbReference type="EMBL" id="AGM27347.1"/>
    </source>
</evidence>
<dbReference type="AlphaFoldDB" id="A0AB33A6E7"/>
<evidence type="ECO:0000313" key="2">
    <source>
        <dbReference type="Proteomes" id="UP000013961"/>
    </source>
</evidence>